<evidence type="ECO:0000256" key="2">
    <source>
        <dbReference type="ARBA" id="ARBA00023015"/>
    </source>
</evidence>
<evidence type="ECO:0000256" key="5">
    <source>
        <dbReference type="ARBA" id="ARBA00023163"/>
    </source>
</evidence>
<evidence type="ECO:0000256" key="3">
    <source>
        <dbReference type="ARBA" id="ARBA00023082"/>
    </source>
</evidence>
<dbReference type="GO" id="GO:0003677">
    <property type="term" value="F:DNA binding"/>
    <property type="evidence" value="ECO:0007669"/>
    <property type="project" value="UniProtKB-KW"/>
</dbReference>
<evidence type="ECO:0000256" key="1">
    <source>
        <dbReference type="ARBA" id="ARBA00010641"/>
    </source>
</evidence>
<organism evidence="7">
    <name type="scientific">bioreactor metagenome</name>
    <dbReference type="NCBI Taxonomy" id="1076179"/>
    <lineage>
        <taxon>unclassified sequences</taxon>
        <taxon>metagenomes</taxon>
        <taxon>ecological metagenomes</taxon>
    </lineage>
</organism>
<keyword evidence="4" id="KW-0238">DNA-binding</keyword>
<dbReference type="NCBIfam" id="TIGR02937">
    <property type="entry name" value="sigma70-ECF"/>
    <property type="match status" value="1"/>
</dbReference>
<dbReference type="Pfam" id="PF04542">
    <property type="entry name" value="Sigma70_r2"/>
    <property type="match status" value="1"/>
</dbReference>
<gene>
    <name evidence="7" type="ORF">SDC9_49844</name>
</gene>
<dbReference type="InterPro" id="IPR039425">
    <property type="entry name" value="RNA_pol_sigma-70-like"/>
</dbReference>
<accession>A0A644WJ27</accession>
<dbReference type="SUPFAM" id="SSF88946">
    <property type="entry name" value="Sigma2 domain of RNA polymerase sigma factors"/>
    <property type="match status" value="1"/>
</dbReference>
<comment type="caution">
    <text evidence="7">The sequence shown here is derived from an EMBL/GenBank/DDBJ whole genome shotgun (WGS) entry which is preliminary data.</text>
</comment>
<evidence type="ECO:0000256" key="4">
    <source>
        <dbReference type="ARBA" id="ARBA00023125"/>
    </source>
</evidence>
<protein>
    <recommendedName>
        <fullName evidence="6">RNA polymerase sigma-70 region 2 domain-containing protein</fullName>
    </recommendedName>
</protein>
<dbReference type="GO" id="GO:0006352">
    <property type="term" value="P:DNA-templated transcription initiation"/>
    <property type="evidence" value="ECO:0007669"/>
    <property type="project" value="InterPro"/>
</dbReference>
<dbReference type="InterPro" id="IPR036388">
    <property type="entry name" value="WH-like_DNA-bd_sf"/>
</dbReference>
<keyword evidence="3" id="KW-0731">Sigma factor</keyword>
<name>A0A644WJ27_9ZZZZ</name>
<comment type="similarity">
    <text evidence="1">Belongs to the sigma-70 factor family. ECF subfamily.</text>
</comment>
<dbReference type="PANTHER" id="PTHR43133:SF8">
    <property type="entry name" value="RNA POLYMERASE SIGMA FACTOR HI_1459-RELATED"/>
    <property type="match status" value="1"/>
</dbReference>
<dbReference type="Gene3D" id="1.10.10.10">
    <property type="entry name" value="Winged helix-like DNA-binding domain superfamily/Winged helix DNA-binding domain"/>
    <property type="match status" value="1"/>
</dbReference>
<evidence type="ECO:0000313" key="7">
    <source>
        <dbReference type="EMBL" id="MPM03577.1"/>
    </source>
</evidence>
<proteinExistence type="inferred from homology"/>
<sequence length="186" mass="21589">MEDNEIIEFYWRRSEQAIQESGSKYGSYCLSIANNILSNLQDSEECVNSTWLNAWNAIPPQRPNHLSAFFAKITRNLSINKLKARTAEKRSGNEATVVIDELGECLSASDNVEAEYQGKELGEKISQFLRTLSERECNMFIRRYFYVQPVGEIAKHYRLKESNVLVILSRTRKKLRFYLQKEGYMA</sequence>
<keyword evidence="2" id="KW-0805">Transcription regulation</keyword>
<evidence type="ECO:0000259" key="6">
    <source>
        <dbReference type="Pfam" id="PF04542"/>
    </source>
</evidence>
<dbReference type="GO" id="GO:0016987">
    <property type="term" value="F:sigma factor activity"/>
    <property type="evidence" value="ECO:0007669"/>
    <property type="project" value="UniProtKB-KW"/>
</dbReference>
<reference evidence="7" key="1">
    <citation type="submission" date="2019-08" db="EMBL/GenBank/DDBJ databases">
        <authorList>
            <person name="Kucharzyk K."/>
            <person name="Murdoch R.W."/>
            <person name="Higgins S."/>
            <person name="Loffler F."/>
        </authorList>
    </citation>
    <scope>NUCLEOTIDE SEQUENCE</scope>
</reference>
<feature type="domain" description="RNA polymerase sigma-70 region 2" evidence="6">
    <location>
        <begin position="25"/>
        <end position="86"/>
    </location>
</feature>
<dbReference type="Gene3D" id="1.10.1740.10">
    <property type="match status" value="1"/>
</dbReference>
<dbReference type="PANTHER" id="PTHR43133">
    <property type="entry name" value="RNA POLYMERASE ECF-TYPE SIGMA FACTO"/>
    <property type="match status" value="1"/>
</dbReference>
<dbReference type="EMBL" id="VSSQ01000965">
    <property type="protein sequence ID" value="MPM03577.1"/>
    <property type="molecule type" value="Genomic_DNA"/>
</dbReference>
<dbReference type="InterPro" id="IPR007627">
    <property type="entry name" value="RNA_pol_sigma70_r2"/>
</dbReference>
<dbReference type="InterPro" id="IPR013325">
    <property type="entry name" value="RNA_pol_sigma_r2"/>
</dbReference>
<keyword evidence="5" id="KW-0804">Transcription</keyword>
<dbReference type="AlphaFoldDB" id="A0A644WJ27"/>
<dbReference type="InterPro" id="IPR013324">
    <property type="entry name" value="RNA_pol_sigma_r3/r4-like"/>
</dbReference>
<dbReference type="SUPFAM" id="SSF88659">
    <property type="entry name" value="Sigma3 and sigma4 domains of RNA polymerase sigma factors"/>
    <property type="match status" value="1"/>
</dbReference>
<dbReference type="InterPro" id="IPR014284">
    <property type="entry name" value="RNA_pol_sigma-70_dom"/>
</dbReference>